<dbReference type="InterPro" id="IPR050832">
    <property type="entry name" value="Bact_Acetyltransf"/>
</dbReference>
<dbReference type="InterPro" id="IPR000182">
    <property type="entry name" value="GNAT_dom"/>
</dbReference>
<dbReference type="PANTHER" id="PTHR43877">
    <property type="entry name" value="AMINOALKYLPHOSPHONATE N-ACETYLTRANSFERASE-RELATED-RELATED"/>
    <property type="match status" value="1"/>
</dbReference>
<feature type="domain" description="N-acetyltransferase" evidence="3">
    <location>
        <begin position="2"/>
        <end position="150"/>
    </location>
</feature>
<dbReference type="CDD" id="cd04301">
    <property type="entry name" value="NAT_SF"/>
    <property type="match status" value="1"/>
</dbReference>
<evidence type="ECO:0000259" key="3">
    <source>
        <dbReference type="PROSITE" id="PS51186"/>
    </source>
</evidence>
<proteinExistence type="predicted"/>
<dbReference type="InterPro" id="IPR016181">
    <property type="entry name" value="Acyl_CoA_acyltransferase"/>
</dbReference>
<keyword evidence="2" id="KW-0012">Acyltransferase</keyword>
<dbReference type="PANTHER" id="PTHR43877:SF2">
    <property type="entry name" value="AMINOALKYLPHOSPHONATE N-ACETYLTRANSFERASE-RELATED"/>
    <property type="match status" value="1"/>
</dbReference>
<dbReference type="EMBL" id="FTOR01000007">
    <property type="protein sequence ID" value="SIT26732.1"/>
    <property type="molecule type" value="Genomic_DNA"/>
</dbReference>
<name>A0A173MFI9_9BACT</name>
<evidence type="ECO:0000313" key="5">
    <source>
        <dbReference type="Proteomes" id="UP000186917"/>
    </source>
</evidence>
<evidence type="ECO:0000256" key="1">
    <source>
        <dbReference type="ARBA" id="ARBA00022679"/>
    </source>
</evidence>
<gene>
    <name evidence="4" type="ORF">SAMN05421788_10741</name>
</gene>
<protein>
    <submittedName>
        <fullName evidence="4">Acetyltransferase (GNAT) family protein</fullName>
    </submittedName>
</protein>
<keyword evidence="1 4" id="KW-0808">Transferase</keyword>
<reference evidence="5" key="1">
    <citation type="submission" date="2017-01" db="EMBL/GenBank/DDBJ databases">
        <authorList>
            <person name="Varghese N."/>
            <person name="Submissions S."/>
        </authorList>
    </citation>
    <scope>NUCLEOTIDE SEQUENCE [LARGE SCALE GENOMIC DNA]</scope>
    <source>
        <strain evidence="5">DSM 21054</strain>
    </source>
</reference>
<organism evidence="4 5">
    <name type="scientific">Filimonas lacunae</name>
    <dbReference type="NCBI Taxonomy" id="477680"/>
    <lineage>
        <taxon>Bacteria</taxon>
        <taxon>Pseudomonadati</taxon>
        <taxon>Bacteroidota</taxon>
        <taxon>Chitinophagia</taxon>
        <taxon>Chitinophagales</taxon>
        <taxon>Chitinophagaceae</taxon>
        <taxon>Filimonas</taxon>
    </lineage>
</organism>
<keyword evidence="5" id="KW-1185">Reference proteome</keyword>
<dbReference type="Proteomes" id="UP000186917">
    <property type="component" value="Unassembled WGS sequence"/>
</dbReference>
<dbReference type="PROSITE" id="PS51186">
    <property type="entry name" value="GNAT"/>
    <property type="match status" value="1"/>
</dbReference>
<dbReference type="AlphaFoldDB" id="A0A173MFI9"/>
<dbReference type="Gene3D" id="3.40.630.30">
    <property type="match status" value="1"/>
</dbReference>
<dbReference type="GO" id="GO:0016747">
    <property type="term" value="F:acyltransferase activity, transferring groups other than amino-acyl groups"/>
    <property type="evidence" value="ECO:0007669"/>
    <property type="project" value="InterPro"/>
</dbReference>
<dbReference type="STRING" id="477680.SAMN05421788_10741"/>
<dbReference type="SUPFAM" id="SSF55729">
    <property type="entry name" value="Acyl-CoA N-acyltransferases (Nat)"/>
    <property type="match status" value="1"/>
</dbReference>
<dbReference type="RefSeq" id="WP_076380657.1">
    <property type="nucleotide sequence ID" value="NZ_AP017422.1"/>
</dbReference>
<sequence>MINLKRTTSEDPDFIALVLELDADLAARNGEEQNFYGQFNKLDSIKHVVVAYSQSTAVSCGAIKVFDTSSMEVKRMFTRPEARGNGIASQLLAELERWTAELAFTRCVLETGIRHTEAISLYQKSGYQLIPNYGQYAGVDTSVCFEKNIAG</sequence>
<dbReference type="KEGG" id="fln:FLA_2400"/>
<evidence type="ECO:0000313" key="4">
    <source>
        <dbReference type="EMBL" id="SIT26732.1"/>
    </source>
</evidence>
<accession>A0A173MFI9</accession>
<dbReference type="OrthoDB" id="9803233at2"/>
<evidence type="ECO:0000256" key="2">
    <source>
        <dbReference type="ARBA" id="ARBA00023315"/>
    </source>
</evidence>
<dbReference type="Pfam" id="PF13508">
    <property type="entry name" value="Acetyltransf_7"/>
    <property type="match status" value="1"/>
</dbReference>